<gene>
    <name evidence="2" type="ORF">NDU88_005791</name>
</gene>
<protein>
    <submittedName>
        <fullName evidence="2">Uncharacterized protein</fullName>
    </submittedName>
</protein>
<feature type="region of interest" description="Disordered" evidence="1">
    <location>
        <begin position="13"/>
        <end position="66"/>
    </location>
</feature>
<evidence type="ECO:0000256" key="1">
    <source>
        <dbReference type="SAM" id="MobiDB-lite"/>
    </source>
</evidence>
<dbReference type="Proteomes" id="UP001066276">
    <property type="component" value="Chromosome 11"/>
</dbReference>
<keyword evidence="3" id="KW-1185">Reference proteome</keyword>
<evidence type="ECO:0000313" key="3">
    <source>
        <dbReference type="Proteomes" id="UP001066276"/>
    </source>
</evidence>
<accession>A0AAV7LMF2</accession>
<sequence>MPQEQLRLSLLSLRRKKKNPFRKGPSYQGDLAESRADHRSQGPSLTDTGDCLQALSRRPPSSPVLK</sequence>
<organism evidence="2 3">
    <name type="scientific">Pleurodeles waltl</name>
    <name type="common">Iberian ribbed newt</name>
    <dbReference type="NCBI Taxonomy" id="8319"/>
    <lineage>
        <taxon>Eukaryota</taxon>
        <taxon>Metazoa</taxon>
        <taxon>Chordata</taxon>
        <taxon>Craniata</taxon>
        <taxon>Vertebrata</taxon>
        <taxon>Euteleostomi</taxon>
        <taxon>Amphibia</taxon>
        <taxon>Batrachia</taxon>
        <taxon>Caudata</taxon>
        <taxon>Salamandroidea</taxon>
        <taxon>Salamandridae</taxon>
        <taxon>Pleurodelinae</taxon>
        <taxon>Pleurodeles</taxon>
    </lineage>
</organism>
<reference evidence="2" key="1">
    <citation type="journal article" date="2022" name="bioRxiv">
        <title>Sequencing and chromosome-scale assembly of the giantPleurodeles waltlgenome.</title>
        <authorList>
            <person name="Brown T."/>
            <person name="Elewa A."/>
            <person name="Iarovenko S."/>
            <person name="Subramanian E."/>
            <person name="Araus A.J."/>
            <person name="Petzold A."/>
            <person name="Susuki M."/>
            <person name="Suzuki K.-i.T."/>
            <person name="Hayashi T."/>
            <person name="Toyoda A."/>
            <person name="Oliveira C."/>
            <person name="Osipova E."/>
            <person name="Leigh N.D."/>
            <person name="Simon A."/>
            <person name="Yun M.H."/>
        </authorList>
    </citation>
    <scope>NUCLEOTIDE SEQUENCE</scope>
    <source>
        <strain evidence="2">20211129_DDA</strain>
        <tissue evidence="2">Liver</tissue>
    </source>
</reference>
<comment type="caution">
    <text evidence="2">The sequence shown here is derived from an EMBL/GenBank/DDBJ whole genome shotgun (WGS) entry which is preliminary data.</text>
</comment>
<proteinExistence type="predicted"/>
<name>A0AAV7LMF2_PLEWA</name>
<evidence type="ECO:0000313" key="2">
    <source>
        <dbReference type="EMBL" id="KAJ1092681.1"/>
    </source>
</evidence>
<dbReference type="AlphaFoldDB" id="A0AAV7LMF2"/>
<dbReference type="EMBL" id="JANPWB010000015">
    <property type="protein sequence ID" value="KAJ1092681.1"/>
    <property type="molecule type" value="Genomic_DNA"/>
</dbReference>